<protein>
    <submittedName>
        <fullName evidence="2">Uncharacterized protein</fullName>
    </submittedName>
</protein>
<name>A0ABM6BQQ6_YERET</name>
<sequence length="60" mass="7122">MELTREDELTIEQYIRLAHNGYTGPVFIWLDRLKELHMKRAQLIAWTAITCARYESKRAA</sequence>
<organism evidence="2 3">
    <name type="scientific">Yersinia entomophaga</name>
    <dbReference type="NCBI Taxonomy" id="935293"/>
    <lineage>
        <taxon>Bacteria</taxon>
        <taxon>Pseudomonadati</taxon>
        <taxon>Pseudomonadota</taxon>
        <taxon>Gammaproteobacteria</taxon>
        <taxon>Enterobacterales</taxon>
        <taxon>Yersiniaceae</taxon>
        <taxon>Yersinia</taxon>
    </lineage>
</organism>
<evidence type="ECO:0000313" key="3">
    <source>
        <dbReference type="Proteomes" id="UP000266744"/>
    </source>
</evidence>
<gene>
    <name evidence="1" type="ORF">PL78_06375</name>
    <name evidence="2" type="ORF">PL78_19215</name>
</gene>
<dbReference type="Proteomes" id="UP000266744">
    <property type="component" value="Chromosome"/>
</dbReference>
<accession>A0ABM6BQQ6</accession>
<dbReference type="RefSeq" id="WP_064514101.1">
    <property type="nucleotide sequence ID" value="NZ_CBCSBH010000124.1"/>
</dbReference>
<evidence type="ECO:0000313" key="2">
    <source>
        <dbReference type="EMBL" id="ANI31944.1"/>
    </source>
</evidence>
<proteinExistence type="predicted"/>
<keyword evidence="3" id="KW-1185">Reference proteome</keyword>
<evidence type="ECO:0000313" key="1">
    <source>
        <dbReference type="EMBL" id="ANI29465.1"/>
    </source>
</evidence>
<reference evidence="2 3" key="1">
    <citation type="journal article" date="2016" name="Toxins">
        <title>The Draft Genome Sequence of the Yersinia entomophaga Entomopathogenic Type Strain MH96T.</title>
        <authorList>
            <person name="Hurst M.R."/>
            <person name="Beattie A."/>
            <person name="Altermann E."/>
            <person name="Moraga R.M."/>
            <person name="Harper L.A."/>
            <person name="Calder J."/>
            <person name="Laugraud A."/>
        </authorList>
    </citation>
    <scope>NUCLEOTIDE SEQUENCE [LARGE SCALE GENOMIC DNA]</scope>
    <source>
        <strain evidence="2 3">MH96</strain>
    </source>
</reference>
<dbReference type="EMBL" id="CP010029">
    <property type="protein sequence ID" value="ANI31944.1"/>
    <property type="molecule type" value="Genomic_DNA"/>
</dbReference>
<dbReference type="EMBL" id="CP010029">
    <property type="protein sequence ID" value="ANI29465.1"/>
    <property type="molecule type" value="Genomic_DNA"/>
</dbReference>